<gene>
    <name evidence="3" type="ORF">ASPZODRAFT_63398</name>
</gene>
<name>A0A1L9SK32_9EURO</name>
<feature type="region of interest" description="Disordered" evidence="1">
    <location>
        <begin position="1"/>
        <end position="22"/>
    </location>
</feature>
<proteinExistence type="predicted"/>
<dbReference type="Gene3D" id="3.90.190.10">
    <property type="entry name" value="Protein tyrosine phosphatase superfamily"/>
    <property type="match status" value="1"/>
</dbReference>
<sequence length="335" mass="37025">MGRRHSARGSAPTTTTTTIRQTSIDLDSAERPFDNIINFRDVGSSINQIHGSRLLKEGVLFRSARLDDASERDKRRLIDELHISTVIDLRSRTEHQMAAKKTQERLKAGDANAHLLDLPGVQRHSISLTGRAFEKSLLWRLDWFNFFKVLSLVASGYRTDAIHLIAQQVMQPRGLIGLGQDTLDCSGSEIKKIFDILSAETDEKLDGDEKKSVDGGGGGGSGSDAYPILLHCTQGKDRTGLIVLLVLFLVGDIVPATAISDDYVRSEQELSVEFDERIVEIRAIGLSDEYAMCPPSFTQEIKAYLDEKYGGIAPYLASIGVDAGQQEKIKRRLLP</sequence>
<dbReference type="InterPro" id="IPR026893">
    <property type="entry name" value="Tyr/Ser_Pase_IphP-type"/>
</dbReference>
<dbReference type="VEuPathDB" id="FungiDB:ASPZODRAFT_63398"/>
<protein>
    <recommendedName>
        <fullName evidence="2">Tyrosine specific protein phosphatases domain-containing protein</fullName>
    </recommendedName>
</protein>
<evidence type="ECO:0000256" key="1">
    <source>
        <dbReference type="SAM" id="MobiDB-lite"/>
    </source>
</evidence>
<dbReference type="EMBL" id="KV878340">
    <property type="protein sequence ID" value="OJJ47453.1"/>
    <property type="molecule type" value="Genomic_DNA"/>
</dbReference>
<dbReference type="RefSeq" id="XP_022581963.1">
    <property type="nucleotide sequence ID" value="XM_022729148.1"/>
</dbReference>
<evidence type="ECO:0000313" key="4">
    <source>
        <dbReference type="Proteomes" id="UP000184188"/>
    </source>
</evidence>
<dbReference type="GO" id="GO:0004721">
    <property type="term" value="F:phosphoprotein phosphatase activity"/>
    <property type="evidence" value="ECO:0007669"/>
    <property type="project" value="InterPro"/>
</dbReference>
<dbReference type="STRING" id="1073090.A0A1L9SK32"/>
<dbReference type="InterPro" id="IPR029021">
    <property type="entry name" value="Prot-tyrosine_phosphatase-like"/>
</dbReference>
<dbReference type="SUPFAM" id="SSF52799">
    <property type="entry name" value="(Phosphotyrosine protein) phosphatases II"/>
    <property type="match status" value="1"/>
</dbReference>
<dbReference type="OrthoDB" id="9988524at2759"/>
<keyword evidence="4" id="KW-1185">Reference proteome</keyword>
<dbReference type="PROSITE" id="PS00383">
    <property type="entry name" value="TYR_PHOSPHATASE_1"/>
    <property type="match status" value="1"/>
</dbReference>
<accession>A0A1L9SK32</accession>
<dbReference type="GeneID" id="34615612"/>
<evidence type="ECO:0000259" key="2">
    <source>
        <dbReference type="PROSITE" id="PS50056"/>
    </source>
</evidence>
<feature type="domain" description="Tyrosine specific protein phosphatases" evidence="2">
    <location>
        <begin position="221"/>
        <end position="279"/>
    </location>
</feature>
<organism evidence="3 4">
    <name type="scientific">Penicilliopsis zonata CBS 506.65</name>
    <dbReference type="NCBI Taxonomy" id="1073090"/>
    <lineage>
        <taxon>Eukaryota</taxon>
        <taxon>Fungi</taxon>
        <taxon>Dikarya</taxon>
        <taxon>Ascomycota</taxon>
        <taxon>Pezizomycotina</taxon>
        <taxon>Eurotiomycetes</taxon>
        <taxon>Eurotiomycetidae</taxon>
        <taxon>Eurotiales</taxon>
        <taxon>Aspergillaceae</taxon>
        <taxon>Penicilliopsis</taxon>
    </lineage>
</organism>
<reference evidence="4" key="1">
    <citation type="journal article" date="2017" name="Genome Biol.">
        <title>Comparative genomics reveals high biological diversity and specific adaptations in the industrially and medically important fungal genus Aspergillus.</title>
        <authorList>
            <person name="de Vries R.P."/>
            <person name="Riley R."/>
            <person name="Wiebenga A."/>
            <person name="Aguilar-Osorio G."/>
            <person name="Amillis S."/>
            <person name="Uchima C.A."/>
            <person name="Anderluh G."/>
            <person name="Asadollahi M."/>
            <person name="Askin M."/>
            <person name="Barry K."/>
            <person name="Battaglia E."/>
            <person name="Bayram O."/>
            <person name="Benocci T."/>
            <person name="Braus-Stromeyer S.A."/>
            <person name="Caldana C."/>
            <person name="Canovas D."/>
            <person name="Cerqueira G.C."/>
            <person name="Chen F."/>
            <person name="Chen W."/>
            <person name="Choi C."/>
            <person name="Clum A."/>
            <person name="Dos Santos R.A."/>
            <person name="Damasio A.R."/>
            <person name="Diallinas G."/>
            <person name="Emri T."/>
            <person name="Fekete E."/>
            <person name="Flipphi M."/>
            <person name="Freyberg S."/>
            <person name="Gallo A."/>
            <person name="Gournas C."/>
            <person name="Habgood R."/>
            <person name="Hainaut M."/>
            <person name="Harispe M.L."/>
            <person name="Henrissat B."/>
            <person name="Hilden K.S."/>
            <person name="Hope R."/>
            <person name="Hossain A."/>
            <person name="Karabika E."/>
            <person name="Karaffa L."/>
            <person name="Karanyi Z."/>
            <person name="Krasevec N."/>
            <person name="Kuo A."/>
            <person name="Kusch H."/>
            <person name="LaButti K."/>
            <person name="Lagendijk E.L."/>
            <person name="Lapidus A."/>
            <person name="Levasseur A."/>
            <person name="Lindquist E."/>
            <person name="Lipzen A."/>
            <person name="Logrieco A.F."/>
            <person name="MacCabe A."/>
            <person name="Maekelae M.R."/>
            <person name="Malavazi I."/>
            <person name="Melin P."/>
            <person name="Meyer V."/>
            <person name="Mielnichuk N."/>
            <person name="Miskei M."/>
            <person name="Molnar A.P."/>
            <person name="Mule G."/>
            <person name="Ngan C.Y."/>
            <person name="Orejas M."/>
            <person name="Orosz E."/>
            <person name="Ouedraogo J.P."/>
            <person name="Overkamp K.M."/>
            <person name="Park H.-S."/>
            <person name="Perrone G."/>
            <person name="Piumi F."/>
            <person name="Punt P.J."/>
            <person name="Ram A.F."/>
            <person name="Ramon A."/>
            <person name="Rauscher S."/>
            <person name="Record E."/>
            <person name="Riano-Pachon D.M."/>
            <person name="Robert V."/>
            <person name="Roehrig J."/>
            <person name="Ruller R."/>
            <person name="Salamov A."/>
            <person name="Salih N.S."/>
            <person name="Samson R.A."/>
            <person name="Sandor E."/>
            <person name="Sanguinetti M."/>
            <person name="Schuetze T."/>
            <person name="Sepcic K."/>
            <person name="Shelest E."/>
            <person name="Sherlock G."/>
            <person name="Sophianopoulou V."/>
            <person name="Squina F.M."/>
            <person name="Sun H."/>
            <person name="Susca A."/>
            <person name="Todd R.B."/>
            <person name="Tsang A."/>
            <person name="Unkles S.E."/>
            <person name="van de Wiele N."/>
            <person name="van Rossen-Uffink D."/>
            <person name="Oliveira J.V."/>
            <person name="Vesth T.C."/>
            <person name="Visser J."/>
            <person name="Yu J.-H."/>
            <person name="Zhou M."/>
            <person name="Andersen M.R."/>
            <person name="Archer D.B."/>
            <person name="Baker S.E."/>
            <person name="Benoit I."/>
            <person name="Brakhage A.A."/>
            <person name="Braus G.H."/>
            <person name="Fischer R."/>
            <person name="Frisvad J.C."/>
            <person name="Goldman G.H."/>
            <person name="Houbraken J."/>
            <person name="Oakley B."/>
            <person name="Pocsi I."/>
            <person name="Scazzocchio C."/>
            <person name="Seiboth B."/>
            <person name="vanKuyk P.A."/>
            <person name="Wortman J."/>
            <person name="Dyer P.S."/>
            <person name="Grigoriev I.V."/>
        </authorList>
    </citation>
    <scope>NUCLEOTIDE SEQUENCE [LARGE SCALE GENOMIC DNA]</scope>
    <source>
        <strain evidence="4">CBS 506.65</strain>
    </source>
</reference>
<evidence type="ECO:0000313" key="3">
    <source>
        <dbReference type="EMBL" id="OJJ47453.1"/>
    </source>
</evidence>
<dbReference type="PANTHER" id="PTHR31126">
    <property type="entry name" value="TYROSINE-PROTEIN PHOSPHATASE"/>
    <property type="match status" value="1"/>
</dbReference>
<dbReference type="Pfam" id="PF13350">
    <property type="entry name" value="Y_phosphatase3"/>
    <property type="match status" value="2"/>
</dbReference>
<dbReference type="InterPro" id="IPR000387">
    <property type="entry name" value="Tyr_Pase_dom"/>
</dbReference>
<dbReference type="Proteomes" id="UP000184188">
    <property type="component" value="Unassembled WGS sequence"/>
</dbReference>
<dbReference type="PANTHER" id="PTHR31126:SF10">
    <property type="entry name" value="PROTEIN PHOSPHATASE, PUTATIVE (AFU_ORTHOLOGUE AFUA_6G06650)-RELATED"/>
    <property type="match status" value="1"/>
</dbReference>
<dbReference type="AlphaFoldDB" id="A0A1L9SK32"/>
<dbReference type="InterPro" id="IPR016130">
    <property type="entry name" value="Tyr_Pase_AS"/>
</dbReference>
<dbReference type="PROSITE" id="PS50056">
    <property type="entry name" value="TYR_PHOSPHATASE_2"/>
    <property type="match status" value="1"/>
</dbReference>